<accession>A0ABN4NE92</accession>
<keyword evidence="3" id="KW-1133">Transmembrane helix</keyword>
<organism evidence="4 5">
    <name type="scientific">Geobacillus subterraneus</name>
    <dbReference type="NCBI Taxonomy" id="129338"/>
    <lineage>
        <taxon>Bacteria</taxon>
        <taxon>Bacillati</taxon>
        <taxon>Bacillota</taxon>
        <taxon>Bacilli</taxon>
        <taxon>Bacillales</taxon>
        <taxon>Anoxybacillaceae</taxon>
        <taxon>Geobacillus</taxon>
    </lineage>
</organism>
<dbReference type="NCBIfam" id="TIGR02532">
    <property type="entry name" value="IV_pilin_GFxxxE"/>
    <property type="match status" value="1"/>
</dbReference>
<keyword evidence="5" id="KW-1185">Reference proteome</keyword>
<keyword evidence="3" id="KW-0472">Membrane</keyword>
<evidence type="ECO:0000256" key="1">
    <source>
        <dbReference type="ARBA" id="ARBA00004241"/>
    </source>
</evidence>
<sequence length="203" mass="23122">MEGDNFLSFSHKDGFTLIETLLALTLLSGVAIGLFYFFTNAMTYTSYNQGRTVAINIARGVAAYMEKLDFPVLEQHVRQSANEQTPFVKLTDADCEHAAIFPEPDACRAQFAPTINNVIYDNGRIAVFLIPYEQMHWERLTSSPPEEFPRSLRERISEEAEKVRQSDPGLGQYALKMYVIVRWGDRSEEAEWVEGVITDETIR</sequence>
<feature type="transmembrane region" description="Helical" evidence="3">
    <location>
        <begin position="20"/>
        <end position="38"/>
    </location>
</feature>
<name>A0ABN4NE92_9BACL</name>
<reference evidence="4 5" key="1">
    <citation type="submission" date="2016-02" db="EMBL/GenBank/DDBJ databases">
        <title>Complete genome sequence of Geobacillus subterraneus KCTC 3922T.</title>
        <authorList>
            <person name="Lee D.-W."/>
            <person name="Lee Y.-J."/>
            <person name="Lee S.-J."/>
            <person name="Park G.-S."/>
            <person name="Lee S.-J."/>
            <person name="Shin J.-H."/>
        </authorList>
    </citation>
    <scope>NUCLEOTIDE SEQUENCE [LARGE SCALE GENOMIC DNA]</scope>
    <source>
        <strain evidence="4 5">KCTC 3922</strain>
    </source>
</reference>
<keyword evidence="2" id="KW-0178">Competence</keyword>
<evidence type="ECO:0000313" key="4">
    <source>
        <dbReference type="EMBL" id="AMX82732.1"/>
    </source>
</evidence>
<proteinExistence type="predicted"/>
<evidence type="ECO:0000313" key="5">
    <source>
        <dbReference type="Proteomes" id="UP000076226"/>
    </source>
</evidence>
<dbReference type="Proteomes" id="UP000076226">
    <property type="component" value="Chromosome"/>
</dbReference>
<protein>
    <submittedName>
        <fullName evidence="4">Pilus assembly protein PilV</fullName>
    </submittedName>
</protein>
<dbReference type="InterPro" id="IPR012902">
    <property type="entry name" value="N_methyl_site"/>
</dbReference>
<evidence type="ECO:0000256" key="2">
    <source>
        <dbReference type="ARBA" id="ARBA00023287"/>
    </source>
</evidence>
<gene>
    <name evidence="4" type="ORF">GS3922_03025</name>
</gene>
<evidence type="ECO:0000256" key="3">
    <source>
        <dbReference type="SAM" id="Phobius"/>
    </source>
</evidence>
<keyword evidence="3" id="KW-0812">Transmembrane</keyword>
<dbReference type="EMBL" id="CP014342">
    <property type="protein sequence ID" value="AMX82732.1"/>
    <property type="molecule type" value="Genomic_DNA"/>
</dbReference>
<comment type="subcellular location">
    <subcellularLocation>
        <location evidence="1">Cell surface</location>
    </subcellularLocation>
</comment>
<dbReference type="RefSeq" id="WP_063165118.1">
    <property type="nucleotide sequence ID" value="NZ_CP014342.1"/>
</dbReference>